<protein>
    <submittedName>
        <fullName evidence="1">Uncharacterized protein</fullName>
    </submittedName>
</protein>
<dbReference type="EMBL" id="CP001868">
    <property type="protein sequence ID" value="AFK18629.1"/>
    <property type="molecule type" value="Genomic_DNA"/>
</dbReference>
<dbReference type="RefSeq" id="WP_004057286.1">
    <property type="nucleotide sequence ID" value="NC_017941.2"/>
</dbReference>
<name>I3R319_HALMT</name>
<dbReference type="Proteomes" id="UP000027075">
    <property type="component" value="Chromosome"/>
</dbReference>
<evidence type="ECO:0000313" key="3">
    <source>
        <dbReference type="EMBL" id="EMA02095.1"/>
    </source>
</evidence>
<dbReference type="AlphaFoldDB" id="I3R319"/>
<dbReference type="EMBL" id="CP039139">
    <property type="protein sequence ID" value="QCQ75129.1"/>
    <property type="molecule type" value="Genomic_DNA"/>
</dbReference>
<evidence type="ECO:0000313" key="2">
    <source>
        <dbReference type="EMBL" id="AHZ21999.1"/>
    </source>
</evidence>
<reference evidence="3 6" key="3">
    <citation type="journal article" date="2014" name="PLoS Genet.">
        <title>Phylogenetically driven sequencing of extremely halophilic archaea reveals strategies for static and dynamic osmo-response.</title>
        <authorList>
            <person name="Becker E.A."/>
            <person name="Seitzer P.M."/>
            <person name="Tritt A."/>
            <person name="Larsen D."/>
            <person name="Krusor M."/>
            <person name="Yao A.I."/>
            <person name="Wu D."/>
            <person name="Madern D."/>
            <person name="Eisen J.A."/>
            <person name="Darling A.E."/>
            <person name="Facciotti M.T."/>
        </authorList>
    </citation>
    <scope>NUCLEOTIDE SEQUENCE [LARGE SCALE GENOMIC DNA]</scope>
    <source>
        <strain evidence="3">ATCC 33500</strain>
        <strain evidence="6">ATCC 33500 / DSM 1411 / JCM 8866 / NBRC 14739 / NCIMB 2177 / R-4</strain>
    </source>
</reference>
<evidence type="ECO:0000313" key="5">
    <source>
        <dbReference type="Proteomes" id="UP000006469"/>
    </source>
</evidence>
<reference evidence="4 8" key="6">
    <citation type="submission" date="2019-04" db="EMBL/GenBank/DDBJ databases">
        <title>Methylomes of two halophilic Archaea, Haloarcula marismortui and Haloferax mediterranei.</title>
        <authorList>
            <person name="DasSarma S."/>
            <person name="DasSarma P."/>
            <person name="DasSarma S."/>
            <person name="Fomenkov A."/>
            <person name="Vincze T."/>
            <person name="Anton B.P."/>
            <person name="Roberts R.J."/>
        </authorList>
    </citation>
    <scope>NUCLEOTIDE SEQUENCE [LARGE SCALE GENOMIC DNA]</scope>
    <source>
        <strain evidence="4">ATCC 33500</strain>
        <strain evidence="8">ATCC 33500 / DSM 1411 / JCM 8866 / NBRC 14739 / NCIMB 2177 / R-4</strain>
    </source>
</reference>
<reference evidence="1" key="1">
    <citation type="journal article" date="2012" name="Appl. Environ. Microbiol.">
        <title>Identification of the haloarchaeal phasin (PhaP) that functions in polyhydroxyalkanoate accumulation and granule formation in Haloferax mediterranei.</title>
        <authorList>
            <person name="Cai S."/>
            <person name="Cai L."/>
            <person name="Liu H."/>
            <person name="Liu X."/>
            <person name="Han J."/>
            <person name="Zhou J."/>
            <person name="Xiang H."/>
        </authorList>
    </citation>
    <scope>NUCLEOTIDE SEQUENCE</scope>
    <source>
        <strain evidence="1">CGMCC 1.2087</strain>
    </source>
</reference>
<keyword evidence="6" id="KW-1185">Reference proteome</keyword>
<dbReference type="PaxDb" id="523841-HFX_0908"/>
<gene>
    <name evidence="1" type="ordered locus">HFX_0908</name>
    <name evidence="2" type="ORF">BM92_04680</name>
    <name evidence="3" type="ORF">C439_05930</name>
    <name evidence="4" type="ORF">E6P09_07585</name>
</gene>
<dbReference type="EMBL" id="AOLO01000007">
    <property type="protein sequence ID" value="EMA02095.1"/>
    <property type="molecule type" value="Genomic_DNA"/>
</dbReference>
<evidence type="ECO:0000313" key="4">
    <source>
        <dbReference type="EMBL" id="QCQ75129.1"/>
    </source>
</evidence>
<dbReference type="Proteomes" id="UP000011603">
    <property type="component" value="Unassembled WGS sequence"/>
</dbReference>
<proteinExistence type="predicted"/>
<accession>I3R319</accession>
<reference evidence="1 5" key="2">
    <citation type="journal article" date="2012" name="J. Bacteriol.">
        <title>Complete genome sequence of the metabolically versatile halophilic archaeon Haloferax mediterranei, a poly(3-hydroxybutyrate-co-3-hydroxyvalerate) producer.</title>
        <authorList>
            <person name="Han J."/>
            <person name="Zhang F."/>
            <person name="Hou J."/>
            <person name="Liu X."/>
            <person name="Li M."/>
            <person name="Liu H."/>
            <person name="Cai L."/>
            <person name="Zhang B."/>
            <person name="Chen Y."/>
            <person name="Zhou J."/>
            <person name="Hu S."/>
            <person name="Xiang H."/>
        </authorList>
    </citation>
    <scope>NUCLEOTIDE SEQUENCE [LARGE SCALE GENOMIC DNA]</scope>
    <source>
        <strain evidence="5">ATCC 33500 / DSM 1411 / JCM 8866 / NBRC 14739 / NCIMB 2177 / R-4</strain>
        <strain evidence="1">CGMCC 1.2087</strain>
    </source>
</reference>
<evidence type="ECO:0000313" key="8">
    <source>
        <dbReference type="Proteomes" id="UP000299011"/>
    </source>
</evidence>
<sequence>MAVAESEAERIELLQALLQADKRSAYRSGNGIVISPPQIVAGEEYAVFGGDVEVPEVLEEQCVAKIYRVNGDGATRDSI</sequence>
<evidence type="ECO:0000313" key="7">
    <source>
        <dbReference type="Proteomes" id="UP000027075"/>
    </source>
</evidence>
<dbReference type="HOGENOM" id="CLU_2597586_0_0_2"/>
<dbReference type="Proteomes" id="UP000299011">
    <property type="component" value="Chromosome"/>
</dbReference>
<reference evidence="2 7" key="4">
    <citation type="submission" date="2014-04" db="EMBL/GenBank/DDBJ databases">
        <title>Transcriptional profiles of Haloferax mediterranei on the basis of nitrogen availability.</title>
        <authorList>
            <person name="Bautista V."/>
        </authorList>
    </citation>
    <scope>NUCLEOTIDE SEQUENCE [LARGE SCALE GENOMIC DNA]</scope>
    <source>
        <strain evidence="2">ATCC 33500</strain>
        <strain evidence="7">ATCC 33500 / DSM 1411 / JCM 8866 / NBRC 14739 / NCIMB 2177 / R-4</strain>
    </source>
</reference>
<reference evidence="1" key="5">
    <citation type="submission" date="2014-05" db="EMBL/GenBank/DDBJ databases">
        <authorList>
            <person name="Wang L."/>
            <person name="Yang H."/>
            <person name="Xiang H."/>
        </authorList>
    </citation>
    <scope>NUCLEOTIDE SEQUENCE</scope>
    <source>
        <strain evidence="1">CGMCC 1.2087</strain>
    </source>
</reference>
<dbReference type="Proteomes" id="UP000006469">
    <property type="component" value="Chromosome"/>
</dbReference>
<evidence type="ECO:0000313" key="1">
    <source>
        <dbReference type="EMBL" id="AFK18629.1"/>
    </source>
</evidence>
<organism evidence="1 5">
    <name type="scientific">Haloferax mediterranei (strain ATCC 33500 / DSM 1411 / JCM 8866 / NBRC 14739 / NCIMB 2177 / R-4)</name>
    <name type="common">Halobacterium mediterranei</name>
    <dbReference type="NCBI Taxonomy" id="523841"/>
    <lineage>
        <taxon>Archaea</taxon>
        <taxon>Methanobacteriati</taxon>
        <taxon>Methanobacteriota</taxon>
        <taxon>Stenosarchaea group</taxon>
        <taxon>Halobacteria</taxon>
        <taxon>Halobacteriales</taxon>
        <taxon>Haloferacaceae</taxon>
        <taxon>Haloferax</taxon>
    </lineage>
</organism>
<dbReference type="OrthoDB" id="286680at2157"/>
<dbReference type="EMBL" id="CP007551">
    <property type="protein sequence ID" value="AHZ21999.1"/>
    <property type="molecule type" value="Genomic_DNA"/>
</dbReference>
<evidence type="ECO:0000313" key="6">
    <source>
        <dbReference type="Proteomes" id="UP000011603"/>
    </source>
</evidence>
<dbReference type="PATRIC" id="fig|523841.21.peg.1198"/>
<dbReference type="GeneID" id="40156268"/>
<dbReference type="KEGG" id="hme:HFX_0908"/>